<reference evidence="3" key="1">
    <citation type="submission" date="2017-09" db="EMBL/GenBank/DDBJ databases">
        <title>FDA dAtabase for Regulatory Grade micrObial Sequences (FDA-ARGOS): Supporting development and validation of Infectious Disease Dx tests.</title>
        <authorList>
            <person name="Minogue T."/>
            <person name="Wolcott M."/>
            <person name="Wasieloski L."/>
            <person name="Aguilar W."/>
            <person name="Moore D."/>
            <person name="Tallon L."/>
            <person name="Sadzewicz L."/>
            <person name="Ott S."/>
            <person name="Zhao X."/>
            <person name="Nagaraj S."/>
            <person name="Vavikolanu K."/>
            <person name="Aluvathingal J."/>
            <person name="Nadendla S."/>
            <person name="Sichtig H."/>
        </authorList>
    </citation>
    <scope>NUCLEOTIDE SEQUENCE [LARGE SCALE GENOMIC DNA]</scope>
    <source>
        <strain evidence="3">FDAARGOS_394</strain>
    </source>
</reference>
<dbReference type="RefSeq" id="WP_066538634.1">
    <property type="nucleotide sequence ID" value="NZ_PDEA01000001.1"/>
</dbReference>
<accession>A0A2A7UR17</accession>
<dbReference type="EMBL" id="PDEA01000001">
    <property type="protein sequence ID" value="PEH87755.1"/>
    <property type="molecule type" value="Genomic_DNA"/>
</dbReference>
<dbReference type="Pfam" id="PF01814">
    <property type="entry name" value="Hemerythrin"/>
    <property type="match status" value="1"/>
</dbReference>
<sequence>MQIDKFKHQHGDIKRRIAELRDLARAGADTHAEAIAQGIVAMSALIKLHLAVEDQVLYPALQADRQSDLARLARHYQSDMVPIAAAYDAFARRWNTSQRVREDAQGFRDDANLVLRKLHERMLREDREFYPQIEAQELAGAL</sequence>
<comment type="caution">
    <text evidence="2">The sequence shown here is derived from an EMBL/GenBank/DDBJ whole genome shotgun (WGS) entry which is preliminary data.</text>
</comment>
<evidence type="ECO:0000259" key="1">
    <source>
        <dbReference type="Pfam" id="PF01814"/>
    </source>
</evidence>
<name>A0A2A7UR17_COMTR</name>
<dbReference type="GeneID" id="80799600"/>
<dbReference type="InterPro" id="IPR012312">
    <property type="entry name" value="Hemerythrin-like"/>
</dbReference>
<evidence type="ECO:0000313" key="3">
    <source>
        <dbReference type="Proteomes" id="UP000220246"/>
    </source>
</evidence>
<dbReference type="OrthoDB" id="8809825at2"/>
<proteinExistence type="predicted"/>
<protein>
    <submittedName>
        <fullName evidence="2">Hemerythrin</fullName>
    </submittedName>
</protein>
<gene>
    <name evidence="2" type="ORF">CRM82_03250</name>
</gene>
<dbReference type="AlphaFoldDB" id="A0A2A7UR17"/>
<dbReference type="STRING" id="1219032.GCA_001515545_02545"/>
<feature type="domain" description="Hemerythrin-like" evidence="1">
    <location>
        <begin position="3"/>
        <end position="133"/>
    </location>
</feature>
<keyword evidence="3" id="KW-1185">Reference proteome</keyword>
<evidence type="ECO:0000313" key="2">
    <source>
        <dbReference type="EMBL" id="PEH87755.1"/>
    </source>
</evidence>
<organism evidence="2 3">
    <name type="scientific">Comamonas terrigena</name>
    <dbReference type="NCBI Taxonomy" id="32013"/>
    <lineage>
        <taxon>Bacteria</taxon>
        <taxon>Pseudomonadati</taxon>
        <taxon>Pseudomonadota</taxon>
        <taxon>Betaproteobacteria</taxon>
        <taxon>Burkholderiales</taxon>
        <taxon>Comamonadaceae</taxon>
        <taxon>Comamonas</taxon>
    </lineage>
</organism>
<dbReference type="Proteomes" id="UP000220246">
    <property type="component" value="Unassembled WGS sequence"/>
</dbReference>
<dbReference type="Gene3D" id="1.20.120.520">
    <property type="entry name" value="nmb1532 protein domain like"/>
    <property type="match status" value="1"/>
</dbReference>